<comment type="caution">
    <text evidence="3">The sequence shown here is derived from an EMBL/GenBank/DDBJ whole genome shotgun (WGS) entry which is preliminary data.</text>
</comment>
<dbReference type="STRING" id="888268.A0A1E5UW97"/>
<name>A0A1E5UW97_9POAL</name>
<accession>A0A1E5UW97</accession>
<dbReference type="Gene3D" id="3.40.50.2000">
    <property type="entry name" value="Glycogen Phosphorylase B"/>
    <property type="match status" value="1"/>
</dbReference>
<protein>
    <submittedName>
        <fullName evidence="3">Uncharacterized protein</fullName>
    </submittedName>
</protein>
<keyword evidence="4" id="KW-1185">Reference proteome</keyword>
<evidence type="ECO:0000256" key="1">
    <source>
        <dbReference type="ARBA" id="ARBA00009995"/>
    </source>
</evidence>
<dbReference type="PANTHER" id="PTHR11926">
    <property type="entry name" value="GLUCOSYL/GLUCURONOSYL TRANSFERASES"/>
    <property type="match status" value="1"/>
</dbReference>
<dbReference type="SUPFAM" id="SSF53756">
    <property type="entry name" value="UDP-Glycosyltransferase/glycogen phosphorylase"/>
    <property type="match status" value="1"/>
</dbReference>
<dbReference type="GO" id="GO:0080044">
    <property type="term" value="F:quercetin 7-O-glucosyltransferase activity"/>
    <property type="evidence" value="ECO:0007669"/>
    <property type="project" value="TreeGrafter"/>
</dbReference>
<feature type="region of interest" description="Disordered" evidence="2">
    <location>
        <begin position="75"/>
        <end position="94"/>
    </location>
</feature>
<dbReference type="PANTHER" id="PTHR11926:SF1071">
    <property type="entry name" value="GLYCOSYLTRANSFERASE"/>
    <property type="match status" value="1"/>
</dbReference>
<evidence type="ECO:0000256" key="2">
    <source>
        <dbReference type="SAM" id="MobiDB-lite"/>
    </source>
</evidence>
<dbReference type="AlphaFoldDB" id="A0A1E5UW97"/>
<dbReference type="GO" id="GO:0080043">
    <property type="term" value="F:quercetin 3-O-glucosyltransferase activity"/>
    <property type="evidence" value="ECO:0007669"/>
    <property type="project" value="TreeGrafter"/>
</dbReference>
<dbReference type="EMBL" id="LWDX02060787">
    <property type="protein sequence ID" value="OEL17151.1"/>
    <property type="molecule type" value="Genomic_DNA"/>
</dbReference>
<dbReference type="OrthoDB" id="685397at2759"/>
<proteinExistence type="inferred from homology"/>
<evidence type="ECO:0000313" key="4">
    <source>
        <dbReference type="Proteomes" id="UP000095767"/>
    </source>
</evidence>
<evidence type="ECO:0000313" key="3">
    <source>
        <dbReference type="EMBL" id="OEL17151.1"/>
    </source>
</evidence>
<comment type="similarity">
    <text evidence="1">Belongs to the UDP-glycosyltransferase family.</text>
</comment>
<reference evidence="3 4" key="1">
    <citation type="submission" date="2016-09" db="EMBL/GenBank/DDBJ databases">
        <title>The draft genome of Dichanthelium oligosanthes: A C3 panicoid grass species.</title>
        <authorList>
            <person name="Studer A.J."/>
            <person name="Schnable J.C."/>
            <person name="Brutnell T.P."/>
        </authorList>
    </citation>
    <scope>NUCLEOTIDE SEQUENCE [LARGE SCALE GENOMIC DNA]</scope>
    <source>
        <strain evidence="4">cv. Kellogg 1175</strain>
        <tissue evidence="3">Leaf</tissue>
    </source>
</reference>
<sequence length="94" mass="10350">MAANGTVPAGDRQQTHAVCVPFRAQGHVTPMVKLAKVLYCRGFHVTFVNTEYNHRRLIRTRGPVTVAGLPGFRFACPSPTPTPRRTRPRSATPP</sequence>
<dbReference type="Proteomes" id="UP000095767">
    <property type="component" value="Unassembled WGS sequence"/>
</dbReference>
<gene>
    <name evidence="3" type="ORF">BAE44_0021830</name>
</gene>
<organism evidence="3 4">
    <name type="scientific">Dichanthelium oligosanthes</name>
    <dbReference type="NCBI Taxonomy" id="888268"/>
    <lineage>
        <taxon>Eukaryota</taxon>
        <taxon>Viridiplantae</taxon>
        <taxon>Streptophyta</taxon>
        <taxon>Embryophyta</taxon>
        <taxon>Tracheophyta</taxon>
        <taxon>Spermatophyta</taxon>
        <taxon>Magnoliopsida</taxon>
        <taxon>Liliopsida</taxon>
        <taxon>Poales</taxon>
        <taxon>Poaceae</taxon>
        <taxon>PACMAD clade</taxon>
        <taxon>Panicoideae</taxon>
        <taxon>Panicodae</taxon>
        <taxon>Paniceae</taxon>
        <taxon>Dichantheliinae</taxon>
        <taxon>Dichanthelium</taxon>
    </lineage>
</organism>